<dbReference type="GO" id="GO:0006004">
    <property type="term" value="P:fucose metabolic process"/>
    <property type="evidence" value="ECO:0007669"/>
    <property type="project" value="InterPro"/>
</dbReference>
<dbReference type="SMART" id="SM00812">
    <property type="entry name" value="Alpha_L_fucos"/>
    <property type="match status" value="1"/>
</dbReference>
<dbReference type="Pfam" id="PF01120">
    <property type="entry name" value="Alpha_L_fucos"/>
    <property type="match status" value="1"/>
</dbReference>
<reference evidence="11 12" key="1">
    <citation type="submission" date="2019-01" db="EMBL/GenBank/DDBJ databases">
        <title>Spirosoma flava sp. nov., a propanil-degrading bacterium isolated from herbicide-contaminated soil.</title>
        <authorList>
            <person name="Zhang L."/>
            <person name="Jiang J.-D."/>
        </authorList>
    </citation>
    <scope>NUCLEOTIDE SEQUENCE [LARGE SCALE GENOMIC DNA]</scope>
    <source>
        <strain evidence="11 12">TY50</strain>
    </source>
</reference>
<dbReference type="InterPro" id="IPR013780">
    <property type="entry name" value="Glyco_hydro_b"/>
</dbReference>
<name>A0A4V1RW77_9BACT</name>
<evidence type="ECO:0000256" key="8">
    <source>
        <dbReference type="SAM" id="SignalP"/>
    </source>
</evidence>
<dbReference type="RefSeq" id="WP_129601597.1">
    <property type="nucleotide sequence ID" value="NZ_SBLB01000003.1"/>
</dbReference>
<evidence type="ECO:0000259" key="10">
    <source>
        <dbReference type="Pfam" id="PF16757"/>
    </source>
</evidence>
<protein>
    <recommendedName>
        <fullName evidence="3">alpha-L-fucosidase</fullName>
        <ecNumber evidence="3">3.2.1.51</ecNumber>
    </recommendedName>
</protein>
<comment type="similarity">
    <text evidence="2">Belongs to the glycosyl hydrolase 29 family.</text>
</comment>
<evidence type="ECO:0000256" key="5">
    <source>
        <dbReference type="ARBA" id="ARBA00022801"/>
    </source>
</evidence>
<dbReference type="GO" id="GO:0005764">
    <property type="term" value="C:lysosome"/>
    <property type="evidence" value="ECO:0007669"/>
    <property type="project" value="TreeGrafter"/>
</dbReference>
<evidence type="ECO:0000256" key="7">
    <source>
        <dbReference type="PIRSR" id="PIRSR001092-1"/>
    </source>
</evidence>
<dbReference type="GO" id="GO:0016139">
    <property type="term" value="P:glycoside catabolic process"/>
    <property type="evidence" value="ECO:0007669"/>
    <property type="project" value="TreeGrafter"/>
</dbReference>
<dbReference type="EMBL" id="SBLB01000003">
    <property type="protein sequence ID" value="RYC69308.1"/>
    <property type="molecule type" value="Genomic_DNA"/>
</dbReference>
<dbReference type="Gene3D" id="3.20.20.80">
    <property type="entry name" value="Glycosidases"/>
    <property type="match status" value="1"/>
</dbReference>
<dbReference type="PRINTS" id="PR00741">
    <property type="entry name" value="GLHYDRLASE29"/>
</dbReference>
<organism evidence="11 12">
    <name type="scientific">Spirosoma sordidisoli</name>
    <dbReference type="NCBI Taxonomy" id="2502893"/>
    <lineage>
        <taxon>Bacteria</taxon>
        <taxon>Pseudomonadati</taxon>
        <taxon>Bacteroidota</taxon>
        <taxon>Cytophagia</taxon>
        <taxon>Cytophagales</taxon>
        <taxon>Cytophagaceae</taxon>
        <taxon>Spirosoma</taxon>
    </lineage>
</organism>
<comment type="caution">
    <text evidence="11">The sequence shown here is derived from an EMBL/GenBank/DDBJ whole genome shotgun (WGS) entry which is preliminary data.</text>
</comment>
<dbReference type="InterPro" id="IPR031919">
    <property type="entry name" value="Fucosidase_C"/>
</dbReference>
<keyword evidence="6" id="KW-0326">Glycosidase</keyword>
<evidence type="ECO:0000256" key="2">
    <source>
        <dbReference type="ARBA" id="ARBA00007951"/>
    </source>
</evidence>
<feature type="site" description="May be important for catalysis" evidence="7">
    <location>
        <position position="307"/>
    </location>
</feature>
<dbReference type="SUPFAM" id="SSF51445">
    <property type="entry name" value="(Trans)glycosidases"/>
    <property type="match status" value="1"/>
</dbReference>
<dbReference type="PANTHER" id="PTHR10030">
    <property type="entry name" value="ALPHA-L-FUCOSIDASE"/>
    <property type="match status" value="1"/>
</dbReference>
<feature type="domain" description="Alpha-L-fucosidase C-terminal" evidence="10">
    <location>
        <begin position="396"/>
        <end position="469"/>
    </location>
</feature>
<keyword evidence="12" id="KW-1185">Reference proteome</keyword>
<evidence type="ECO:0000313" key="11">
    <source>
        <dbReference type="EMBL" id="RYC69308.1"/>
    </source>
</evidence>
<dbReference type="EC" id="3.2.1.51" evidence="3"/>
<evidence type="ECO:0000256" key="3">
    <source>
        <dbReference type="ARBA" id="ARBA00012662"/>
    </source>
</evidence>
<evidence type="ECO:0000256" key="4">
    <source>
        <dbReference type="ARBA" id="ARBA00022729"/>
    </source>
</evidence>
<dbReference type="InterPro" id="IPR000933">
    <property type="entry name" value="Glyco_hydro_29"/>
</dbReference>
<gene>
    <name evidence="11" type="ORF">EQG79_11885</name>
</gene>
<dbReference type="InterPro" id="IPR017853">
    <property type="entry name" value="GH"/>
</dbReference>
<feature type="chain" id="PRO_5020566879" description="alpha-L-fucosidase" evidence="8">
    <location>
        <begin position="27"/>
        <end position="473"/>
    </location>
</feature>
<dbReference type="Gene3D" id="2.60.40.1180">
    <property type="entry name" value="Golgi alpha-mannosidase II"/>
    <property type="match status" value="1"/>
</dbReference>
<evidence type="ECO:0000256" key="6">
    <source>
        <dbReference type="ARBA" id="ARBA00023295"/>
    </source>
</evidence>
<dbReference type="PANTHER" id="PTHR10030:SF37">
    <property type="entry name" value="ALPHA-L-FUCOSIDASE-RELATED"/>
    <property type="match status" value="1"/>
</dbReference>
<dbReference type="InterPro" id="IPR016286">
    <property type="entry name" value="FUC_metazoa-typ"/>
</dbReference>
<evidence type="ECO:0000256" key="1">
    <source>
        <dbReference type="ARBA" id="ARBA00004071"/>
    </source>
</evidence>
<feature type="signal peptide" evidence="8">
    <location>
        <begin position="1"/>
        <end position="26"/>
    </location>
</feature>
<keyword evidence="4 8" id="KW-0732">Signal</keyword>
<dbReference type="InterPro" id="IPR057739">
    <property type="entry name" value="Glyco_hydro_29_N"/>
</dbReference>
<comment type="function">
    <text evidence="1">Alpha-L-fucosidase is responsible for hydrolyzing the alpha-1,6-linked fucose joined to the reducing-end N-acetylglucosamine of the carbohydrate moieties of glycoproteins.</text>
</comment>
<dbReference type="Proteomes" id="UP000290407">
    <property type="component" value="Unassembled WGS sequence"/>
</dbReference>
<dbReference type="PIRSF" id="PIRSF001092">
    <property type="entry name" value="Alpha-L-fucosidase"/>
    <property type="match status" value="1"/>
</dbReference>
<evidence type="ECO:0000259" key="9">
    <source>
        <dbReference type="Pfam" id="PF01120"/>
    </source>
</evidence>
<evidence type="ECO:0000313" key="12">
    <source>
        <dbReference type="Proteomes" id="UP000290407"/>
    </source>
</evidence>
<keyword evidence="5" id="KW-0378">Hydrolase</keyword>
<accession>A0A4V1RW77</accession>
<dbReference type="GO" id="GO:0004560">
    <property type="term" value="F:alpha-L-fucosidase activity"/>
    <property type="evidence" value="ECO:0007669"/>
    <property type="project" value="InterPro"/>
</dbReference>
<dbReference type="AlphaFoldDB" id="A0A4V1RW77"/>
<proteinExistence type="inferred from homology"/>
<feature type="domain" description="Glycoside hydrolase family 29 N-terminal" evidence="9">
    <location>
        <begin position="24"/>
        <end position="377"/>
    </location>
</feature>
<sequence length="473" mass="54054">MNRFSKPTLIALGLAAQLLTASASLAQSAAGPYQPTWSSIDSRPVPTWFEDAKFGIFIHWGVYSVPAYSPTGRDKVGTYERYAEHYWRRWLTKSPSQKFFDDFHNRVYGPNVKYQDFARDFKAELFEPEQWADRFKGSGAQYVVLTSKHHEGFALWPSSLSWNWNAVDVGPHRDVLGDLTKAVQAKGLKMGYYYSLLEWYHPLYKKETINQYVDEHMIPQMKELVTRYKPDVFWTDGEWDYPSETLKSTQFLSWLYNDSPVKDRVVVNDRWGKETRSKHGGFFTTEYDLIHDDDSKGVTFERPWEECRGMAGSFGYNRNEVLEDYSTSEELIKILIDKVARGGNLLLNIGPTADGRIPVIMQQRLDDMGKWLSVNGEGIYSTRAWKNAPKVDKNTTTFFTTKGRDLYVITTKWADNLTIDGVKSPASVSLLGYKGPIKTSVKNGKLTLTAPTLTPTTTPCQYAWVYKLTGAVN</sequence>
<dbReference type="Pfam" id="PF16757">
    <property type="entry name" value="Fucosidase_C"/>
    <property type="match status" value="1"/>
</dbReference>